<dbReference type="Gene3D" id="1.25.40.10">
    <property type="entry name" value="Tetratricopeptide repeat domain"/>
    <property type="match status" value="3"/>
</dbReference>
<dbReference type="InterPro" id="IPR006597">
    <property type="entry name" value="Sel1-like"/>
</dbReference>
<sequence length="880" mass="99440">MQVVFSLDQVTLLNPPVEPLPDYLLKIHYSCDEPAAVQLDCIVSFDTGDTSTLPLRQWSCDPADPKIEILELKLPDWLVYQADGIVPESHGVLSCILLVSVRHSGSDVAAQDVATLHLKPFFNRPVKQHQLCLPWGTKMLLSTQRFSMKLCPVEQETVHLLSSIYASTGETFGITKTLEPYSSEYLEYVRVKAISFPWCMFTMWLFVTRHCPNEMCGVFNHIDPQDNYVTPTLFLKASGHLHIQIKGESDESSAFLSSFEVPLREWFIPRNICKSADVENVIIGLFTSGIKMHFGCSASSRSRHSVVLDDTDGYFVIGGGKYSRGVEGYFGPLVYYRNRMSPHSTVMALYSLSLHKLDKTSSTGVISRILPLLLQAGCLADTRALHMASVLYSTGLGVQKQLSKVRAAGSKDDRLALLHLGHVHHQGLNGLPTDPDLAYAYYANIAKQTNVDRGNPSPQQTFVEAVYLNNDEMLNLQTNEEHHIFQWLKLQARRGAAEAEQSLARMLFWGQQGVSPNVQEAVRHYKRGAVQWRDPVSMYDYGIVLLQGQGVEQDIPRAITFLNKAMDQGFVPAINALAWYYEQFKQDYRQAVELWERADQLGCPDAALNLGVIYSQGLYPGKPADRFMAYQYYLKSAERGHIRGGIQLADVWITGIPGRVTRRPADAVLWVKWAAEHSGYLGSILRKALNSYLEGDMFTSLLYYMMAAESGFAAAQFNVAYLCEHHAVSYRRLTVLFKCMWRYYNLTIQSQNPDTYALKRMGDLLYEGQGRRQKDLFSAAEMYTQAAARNDPQVSFFLSLVIAFVCARWSKPLLDVQIICRNSEDTDSYLPCSLALLNVYLQSFQKEYRAVIKVSAKSSKKYVFVFIIITFIIIPLCKYR</sequence>
<dbReference type="SMART" id="SM00671">
    <property type="entry name" value="SEL1"/>
    <property type="match status" value="6"/>
</dbReference>
<dbReference type="InterPro" id="IPR042756">
    <property type="entry name" value="Sel-1L3"/>
</dbReference>
<organism evidence="2 3">
    <name type="scientific">Mola mola</name>
    <name type="common">Ocean sunfish</name>
    <name type="synonym">Tetraodon mola</name>
    <dbReference type="NCBI Taxonomy" id="94237"/>
    <lineage>
        <taxon>Eukaryota</taxon>
        <taxon>Metazoa</taxon>
        <taxon>Chordata</taxon>
        <taxon>Craniata</taxon>
        <taxon>Vertebrata</taxon>
        <taxon>Euteleostomi</taxon>
        <taxon>Actinopterygii</taxon>
        <taxon>Neopterygii</taxon>
        <taxon>Teleostei</taxon>
        <taxon>Neoteleostei</taxon>
        <taxon>Acanthomorphata</taxon>
        <taxon>Eupercaria</taxon>
        <taxon>Tetraodontiformes</taxon>
        <taxon>Molidae</taxon>
        <taxon>Mola</taxon>
    </lineage>
</organism>
<feature type="transmembrane region" description="Helical" evidence="1">
    <location>
        <begin position="862"/>
        <end position="879"/>
    </location>
</feature>
<reference evidence="2" key="1">
    <citation type="submission" date="2025-08" db="UniProtKB">
        <authorList>
            <consortium name="Ensembl"/>
        </authorList>
    </citation>
    <scope>IDENTIFICATION</scope>
</reference>
<evidence type="ECO:0000256" key="1">
    <source>
        <dbReference type="SAM" id="Phobius"/>
    </source>
</evidence>
<proteinExistence type="predicted"/>
<protein>
    <submittedName>
        <fullName evidence="2">Uncharacterized protein</fullName>
    </submittedName>
</protein>
<keyword evidence="1" id="KW-1133">Transmembrane helix</keyword>
<keyword evidence="1" id="KW-0472">Membrane</keyword>
<dbReference type="InterPro" id="IPR011990">
    <property type="entry name" value="TPR-like_helical_dom_sf"/>
</dbReference>
<dbReference type="STRING" id="94237.ENSMMOP00000020691"/>
<dbReference type="PANTHER" id="PTHR44444:SF4">
    <property type="entry name" value="PROTEIN SEL-1 HOMOLOG 3 ISOFORM X1"/>
    <property type="match status" value="1"/>
</dbReference>
<dbReference type="Ensembl" id="ENSMMOT00000021037.1">
    <property type="protein sequence ID" value="ENSMMOP00000020691.1"/>
    <property type="gene ID" value="ENSMMOG00000015742.1"/>
</dbReference>
<keyword evidence="3" id="KW-1185">Reference proteome</keyword>
<dbReference type="AlphaFoldDB" id="A0A3Q3XDP6"/>
<dbReference type="Pfam" id="PF08238">
    <property type="entry name" value="Sel1"/>
    <property type="match status" value="6"/>
</dbReference>
<accession>A0A3Q3XDP6</accession>
<evidence type="ECO:0000313" key="2">
    <source>
        <dbReference type="Ensembl" id="ENSMMOP00000020691.1"/>
    </source>
</evidence>
<dbReference type="Proteomes" id="UP000261620">
    <property type="component" value="Unplaced"/>
</dbReference>
<reference evidence="2" key="2">
    <citation type="submission" date="2025-09" db="UniProtKB">
        <authorList>
            <consortium name="Ensembl"/>
        </authorList>
    </citation>
    <scope>IDENTIFICATION</scope>
</reference>
<evidence type="ECO:0000313" key="3">
    <source>
        <dbReference type="Proteomes" id="UP000261620"/>
    </source>
</evidence>
<dbReference type="PANTHER" id="PTHR44444">
    <property type="entry name" value="PROTEIN SEL-1 HOMOLOG 3"/>
    <property type="match status" value="1"/>
</dbReference>
<dbReference type="SUPFAM" id="SSF81901">
    <property type="entry name" value="HCP-like"/>
    <property type="match status" value="2"/>
</dbReference>
<keyword evidence="1" id="KW-0812">Transmembrane</keyword>
<name>A0A3Q3XDP6_MOLML</name>